<feature type="domain" description="DNA2/NAM7 helicase helicase" evidence="8">
    <location>
        <begin position="305"/>
        <end position="417"/>
    </location>
</feature>
<dbReference type="Pfam" id="PF13087">
    <property type="entry name" value="AAA_12"/>
    <property type="match status" value="1"/>
</dbReference>
<feature type="domain" description="DUF3320" evidence="7">
    <location>
        <begin position="2093"/>
        <end position="2136"/>
    </location>
</feature>
<evidence type="ECO:0000259" key="7">
    <source>
        <dbReference type="Pfam" id="PF11784"/>
    </source>
</evidence>
<dbReference type="GO" id="GO:0016787">
    <property type="term" value="F:hydrolase activity"/>
    <property type="evidence" value="ECO:0007669"/>
    <property type="project" value="UniProtKB-KW"/>
</dbReference>
<evidence type="ECO:0000256" key="4">
    <source>
        <dbReference type="ARBA" id="ARBA00022806"/>
    </source>
</evidence>
<dbReference type="GO" id="GO:0043139">
    <property type="term" value="F:5'-3' DNA helicase activity"/>
    <property type="evidence" value="ECO:0007669"/>
    <property type="project" value="TreeGrafter"/>
</dbReference>
<dbReference type="Pfam" id="PF11784">
    <property type="entry name" value="DUF3320"/>
    <property type="match status" value="1"/>
</dbReference>
<dbReference type="FunFam" id="3.40.50.300:FF:002063">
    <property type="entry name" value="DNA helicase related protein"/>
    <property type="match status" value="1"/>
</dbReference>
<dbReference type="InterPro" id="IPR021754">
    <property type="entry name" value="DUF3320"/>
</dbReference>
<dbReference type="SUPFAM" id="SSF52540">
    <property type="entry name" value="P-loop containing nucleoside triphosphate hydrolases"/>
    <property type="match status" value="2"/>
</dbReference>
<evidence type="ECO:0000313" key="12">
    <source>
        <dbReference type="Proteomes" id="UP000181909"/>
    </source>
</evidence>
<feature type="region of interest" description="Disordered" evidence="6">
    <location>
        <begin position="71"/>
        <end position="94"/>
    </location>
</feature>
<dbReference type="InterPro" id="IPR050534">
    <property type="entry name" value="Coronavir_polyprotein_1ab"/>
</dbReference>
<feature type="region of interest" description="Disordered" evidence="6">
    <location>
        <begin position="2025"/>
        <end position="2048"/>
    </location>
</feature>
<evidence type="ECO:0000256" key="2">
    <source>
        <dbReference type="ARBA" id="ARBA00022741"/>
    </source>
</evidence>
<feature type="domain" description="DNA2/NAM7 helicase helicase" evidence="8">
    <location>
        <begin position="1594"/>
        <end position="1636"/>
    </location>
</feature>
<dbReference type="Gene3D" id="3.40.960.10">
    <property type="entry name" value="VSR Endonuclease"/>
    <property type="match status" value="1"/>
</dbReference>
<dbReference type="Pfam" id="PF13086">
    <property type="entry name" value="AAA_11"/>
    <property type="match status" value="2"/>
</dbReference>
<reference evidence="11 12" key="1">
    <citation type="submission" date="2016-11" db="EMBL/GenBank/DDBJ databases">
        <authorList>
            <person name="Jaros S."/>
            <person name="Januszkiewicz K."/>
            <person name="Wedrychowicz H."/>
        </authorList>
    </citation>
    <scope>NUCLEOTIDE SEQUENCE [LARGE SCALE GENOMIC DNA]</scope>
    <source>
        <strain evidence="11 12">OK807</strain>
    </source>
</reference>
<dbReference type="EMBL" id="FPJO01000009">
    <property type="protein sequence ID" value="SFY01730.1"/>
    <property type="molecule type" value="Genomic_DNA"/>
</dbReference>
<evidence type="ECO:0008006" key="13">
    <source>
        <dbReference type="Google" id="ProtNLM"/>
    </source>
</evidence>
<feature type="compositionally biased region" description="Low complexity" evidence="6">
    <location>
        <begin position="2025"/>
        <end position="2047"/>
    </location>
</feature>
<gene>
    <name evidence="11" type="ORF">SAMN02787144_1009136</name>
</gene>
<keyword evidence="3" id="KW-0378">Hydrolase</keyword>
<keyword evidence="5" id="KW-0067">ATP-binding</keyword>
<feature type="region of interest" description="Disordered" evidence="6">
    <location>
        <begin position="620"/>
        <end position="639"/>
    </location>
</feature>
<name>A0A1K2BSG9_STRAR</name>
<dbReference type="OrthoDB" id="9757917at2"/>
<dbReference type="InterPro" id="IPR049468">
    <property type="entry name" value="Restrct_endonuc-II-like_dom"/>
</dbReference>
<dbReference type="SUPFAM" id="SSF52980">
    <property type="entry name" value="Restriction endonuclease-like"/>
    <property type="match status" value="1"/>
</dbReference>
<organism evidence="11 12">
    <name type="scientific">Streptomyces atratus</name>
    <dbReference type="NCBI Taxonomy" id="1893"/>
    <lineage>
        <taxon>Bacteria</taxon>
        <taxon>Bacillati</taxon>
        <taxon>Actinomycetota</taxon>
        <taxon>Actinomycetes</taxon>
        <taxon>Kitasatosporales</taxon>
        <taxon>Streptomycetaceae</taxon>
        <taxon>Streptomyces</taxon>
    </lineage>
</organism>
<dbReference type="PANTHER" id="PTHR43788:SF8">
    <property type="entry name" value="DNA-BINDING PROTEIN SMUBP-2"/>
    <property type="match status" value="1"/>
</dbReference>
<dbReference type="InterPro" id="IPR047187">
    <property type="entry name" value="SF1_C_Upf1"/>
</dbReference>
<dbReference type="GO" id="GO:0005524">
    <property type="term" value="F:ATP binding"/>
    <property type="evidence" value="ECO:0007669"/>
    <property type="project" value="UniProtKB-KW"/>
</dbReference>
<feature type="compositionally biased region" description="Acidic residues" evidence="6">
    <location>
        <begin position="71"/>
        <end position="82"/>
    </location>
</feature>
<dbReference type="InterPro" id="IPR025103">
    <property type="entry name" value="DUF4011"/>
</dbReference>
<dbReference type="Pfam" id="PF13195">
    <property type="entry name" value="DUF4011"/>
    <property type="match status" value="1"/>
</dbReference>
<comment type="similarity">
    <text evidence="1">Belongs to the DNA2/NAM7 helicase family.</text>
</comment>
<evidence type="ECO:0000259" key="10">
    <source>
        <dbReference type="Pfam" id="PF18741"/>
    </source>
</evidence>
<dbReference type="FunFam" id="3.40.960.10:FF:000002">
    <property type="entry name" value="DNA helicase related protein"/>
    <property type="match status" value="1"/>
</dbReference>
<accession>A0A1K2BSG9</accession>
<evidence type="ECO:0000256" key="1">
    <source>
        <dbReference type="ARBA" id="ARBA00007913"/>
    </source>
</evidence>
<evidence type="ECO:0000256" key="5">
    <source>
        <dbReference type="ARBA" id="ARBA00022840"/>
    </source>
</evidence>
<dbReference type="STRING" id="1893.SAMN02787144_1009136"/>
<feature type="domain" description="Restriction endonuclease type II-like" evidence="10">
    <location>
        <begin position="1902"/>
        <end position="1998"/>
    </location>
</feature>
<protein>
    <recommendedName>
        <fullName evidence="13">AAA domain-containing protein</fullName>
    </recommendedName>
</protein>
<evidence type="ECO:0000313" key="11">
    <source>
        <dbReference type="EMBL" id="SFY01730.1"/>
    </source>
</evidence>
<sequence>MTIPGTFGGGTDLERLKKVLADWRTSLVDLSGRNRLLNFRHTKSATLEITQPSAETLVRGLERGWDFAPLPDEELSGEEEAGSAEGGTAARRPAVIRSSADGIVTQKTTGPALQRALSGLRSRSTQIFNDYGLWTLQLGVGVLHWREDGAETGSDAPLVLMPARITRTPNGRMRLELNEDEEPRLNPALRVKLEQFHIDWVPVTEQDPTDPAAVLAAVTESVAGKSGWKVSPRVVLALFASHKESMYQDLLENESRVLASDLVKAVALGPKAGLASDRFDFEEIDLDRIDQLSPPEDSPLVLDADASQRQAVAAAVAGQSFVLDGPPGTGKSQTITNMIAGLMHAGRSVLFVSEKAAALDVVLDRLRSVGLDSYALALHSHNTSRRAVAQELGRALEEEPQAPQLSQQAVTLARETRQALSGYADAMNEVCEPLGKTLHDVIGRVGRLSDAPVAYLTPAAGGGKDQKLFDAATVSSQDLHLVVEATQAIADAWQAVADPSFPWRDLRAGTAHPRPALDQAMAALEGLVTAVSRYPELGPGGSPAGDESGVVRLTGLLSLIESRRAVPEHWLTSDDFAETVDNPVDAFLTELRKANRAAASARSAAGARWEELSARLTAEKSAAESTLTSLSPPGADLSPLTEERAGELAREFETTADGLDRTHGNLSDLARRFGLDVPRNTEAAVQVCDIVALTGSGHRPLGSWLEPGGAAKADQAAVHVIADRLRTFSARRDKVLSAQAEATALAGPGWADLPIGLSADPSAAEQALAELKPAGLDITSFTRQYAAEVLDRLSALADTLESAERHAESASALLGLDRPRSTAEAEDLVALIDLTTAPHRAPATWLDPAVLPRMREAVAEIAEAAGRLTEAEQAARETFRQEVLSTPGLPDLIHRLTEGSRGIGGLLSSSIRADRKTVAAITVTGSWRSDLYDKLPTALAWHTAHDRLKQLTLDHRELLGAYAASELPDVPALQAAAAHADSLHRLAPDAVTTPHRRTALAAQTADSVTPAPELLSLGGVLRDELGAWAAQLNDPSLRSDADELIKQPLRSVARRLRAHLDPLCEAIALLDTLTAVGRRAGGASERTVSVARAAVAAAHKARRETASFAAEEATHRRLFGPWYGGLDTDPSRLRDDAPGVVTGHEATGQLLRLAWEASDPAGTAGPDQVARASAQDIELLGRYAPDGHPDSDLLRRAIETARTVEKLAAGALADPARRARLAEGMTDGRPEPHEAQRQAERIRSELEIWQSHAGLPRLSGAGHQLLALPLDEAARWFRAHVEPFEDAADLVHSVARVADTPHDLTLGRAREAVTAVVQARAAAARFTEDSSAHRDLLGELYRSTATNRSDVLDALDWAQKVRRTSDGAHSAPLTPAAAHTMLTAPADPSVAQRHQDWRRQRDALAEHFQPPRDRDLRRELQQSLSAARTYLSRLDDDPYGPEAWTSCAQALTRLKGYGLDGLPGQLAQRDVSAAEFPAAMERAVLTAWIERRFELDARLKPMRAVERDQLVERFRMADRDLVEAAHADVIAACNDRRPRRTSVGQAAVLRRQAQLKTRHMPVRRLLGETREVVRLIKPCFMMSPLTVSQFLPSDFRFDVVIFDEASQVLPQDAVNSIYRGDALIVAGDQKQLPPTSFFSAGGDSDEDDEWDEDGAVGFESVLDACKASGVLRGLPLRWHYRSRHENLIAFSNHEFYDNTMVTFPGALEQSPDVGVEFIKADGVYDKGGRSNNPLEAARVAQRVIHHFATRPGLTLGVVALSKAQAEAIEEAVQKARAARPDLDRFFTDDRLDGFFVKNLETVQGDERDVIILSVGYGPDQQGKLASSFGPINREGGWRRLNVAVTRARRRMEVVASFYGGDLRDSPNKSVQHLKRYLQYAQHGPQVLQTQTADPDAAPESPFEEEVLDVLRSWGYSVQPQVGVAGFRIDMAVRHPAAPGSYALGIECDGAMYHSSRAARDRDRLRESVLSDLGWKLHRIWGTDWYRSRRDAMARLRAAVEAACAQNPHENRPEPESVPVVVEETPQARDAAAPAATSAAPPAASGPTVTFVPVDDGPAPWSRPYQEAEDIELVKLRIASARRRNRHGIELQDPDAGGVVGDVVRCVIEVEGPVTEELIFTRVRSAWGLARSGQVIQDRIRRVLRKLVTKGEIVRVGDAYDRPGHEVEVARTPTSRFTRKVTQVPSAERQLALRSVVEESPGVQRAELLREVARFFGWARLGSDIRDALTDDIDDLVAQGALDETDGGLLPGDGD</sequence>
<dbReference type="Gene3D" id="3.40.50.300">
    <property type="entry name" value="P-loop containing nucleotide triphosphate hydrolases"/>
    <property type="match status" value="3"/>
</dbReference>
<evidence type="ECO:0000256" key="3">
    <source>
        <dbReference type="ARBA" id="ARBA00022801"/>
    </source>
</evidence>
<evidence type="ECO:0000256" key="6">
    <source>
        <dbReference type="SAM" id="MobiDB-lite"/>
    </source>
</evidence>
<dbReference type="InterPro" id="IPR011335">
    <property type="entry name" value="Restrct_endonuc-II-like"/>
</dbReference>
<keyword evidence="2" id="KW-0547">Nucleotide-binding</keyword>
<dbReference type="PANTHER" id="PTHR43788">
    <property type="entry name" value="DNA2/NAM7 HELICASE FAMILY MEMBER"/>
    <property type="match status" value="1"/>
</dbReference>
<evidence type="ECO:0000259" key="8">
    <source>
        <dbReference type="Pfam" id="PF13086"/>
    </source>
</evidence>
<dbReference type="InterPro" id="IPR027417">
    <property type="entry name" value="P-loop_NTPase"/>
</dbReference>
<feature type="domain" description="DNA2/NAM7 helicase-like C-terminal" evidence="9">
    <location>
        <begin position="1676"/>
        <end position="1855"/>
    </location>
</feature>
<dbReference type="InterPro" id="IPR041677">
    <property type="entry name" value="DNA2/NAM7_AAA_11"/>
</dbReference>
<dbReference type="Pfam" id="PF18741">
    <property type="entry name" value="MTES_1575"/>
    <property type="match status" value="1"/>
</dbReference>
<evidence type="ECO:0000259" key="9">
    <source>
        <dbReference type="Pfam" id="PF13087"/>
    </source>
</evidence>
<dbReference type="RefSeq" id="WP_072486168.1">
    <property type="nucleotide sequence ID" value="NZ_CP108276.1"/>
</dbReference>
<dbReference type="Proteomes" id="UP000181909">
    <property type="component" value="Unassembled WGS sequence"/>
</dbReference>
<dbReference type="CDD" id="cd18808">
    <property type="entry name" value="SF1_C_Upf1"/>
    <property type="match status" value="1"/>
</dbReference>
<proteinExistence type="inferred from homology"/>
<dbReference type="InterPro" id="IPR041679">
    <property type="entry name" value="DNA2/NAM7-like_C"/>
</dbReference>
<keyword evidence="4" id="KW-0347">Helicase</keyword>